<comment type="caution">
    <text evidence="1">The sequence shown here is derived from an EMBL/GenBank/DDBJ whole genome shotgun (WGS) entry which is preliminary data.</text>
</comment>
<gene>
    <name evidence="1" type="ORF">ACFFV7_13300</name>
</gene>
<evidence type="ECO:0000313" key="2">
    <source>
        <dbReference type="Proteomes" id="UP001589647"/>
    </source>
</evidence>
<dbReference type="EMBL" id="JBHMEI010000006">
    <property type="protein sequence ID" value="MFB9202169.1"/>
    <property type="molecule type" value="Genomic_DNA"/>
</dbReference>
<proteinExistence type="predicted"/>
<dbReference type="InterPro" id="IPR036894">
    <property type="entry name" value="YbaB-like_sf"/>
</dbReference>
<protein>
    <submittedName>
        <fullName evidence="1">YbaB/EbfC family nucleoid-associated protein</fullName>
    </submittedName>
</protein>
<dbReference type="Pfam" id="PF02575">
    <property type="entry name" value="YbaB_DNA_bd"/>
    <property type="match status" value="1"/>
</dbReference>
<dbReference type="Gene3D" id="3.30.1310.10">
    <property type="entry name" value="Nucleoid-associated protein YbaB-like domain"/>
    <property type="match status" value="1"/>
</dbReference>
<name>A0ABV5IEK2_9ACTN</name>
<dbReference type="Proteomes" id="UP001589647">
    <property type="component" value="Unassembled WGS sequence"/>
</dbReference>
<dbReference type="InterPro" id="IPR004401">
    <property type="entry name" value="YbaB/EbfC"/>
</dbReference>
<organism evidence="1 2">
    <name type="scientific">Nonomuraea spiralis</name>
    <dbReference type="NCBI Taxonomy" id="46182"/>
    <lineage>
        <taxon>Bacteria</taxon>
        <taxon>Bacillati</taxon>
        <taxon>Actinomycetota</taxon>
        <taxon>Actinomycetes</taxon>
        <taxon>Streptosporangiales</taxon>
        <taxon>Streptosporangiaceae</taxon>
        <taxon>Nonomuraea</taxon>
    </lineage>
</organism>
<keyword evidence="2" id="KW-1185">Reference proteome</keyword>
<accession>A0ABV5IEK2</accession>
<sequence>MTAQEDPTPYLDEEMRGLLAQFQADVRPLEKLQESLDAVRGRGEAADGQVRAEVLPTGALGGLRIDPRAMRLGADAVAEAVLAAAGAAAEDLAAQMAGLMTNGLAPFAGEVRRFTQD</sequence>
<dbReference type="SUPFAM" id="SSF82607">
    <property type="entry name" value="YbaB-like"/>
    <property type="match status" value="1"/>
</dbReference>
<reference evidence="1 2" key="1">
    <citation type="submission" date="2024-09" db="EMBL/GenBank/DDBJ databases">
        <authorList>
            <person name="Sun Q."/>
            <person name="Mori K."/>
        </authorList>
    </citation>
    <scope>NUCLEOTIDE SEQUENCE [LARGE SCALE GENOMIC DNA]</scope>
    <source>
        <strain evidence="1 2">CCM 3426</strain>
    </source>
</reference>
<dbReference type="RefSeq" id="WP_189647085.1">
    <property type="nucleotide sequence ID" value="NZ_BMRC01000004.1"/>
</dbReference>
<evidence type="ECO:0000313" key="1">
    <source>
        <dbReference type="EMBL" id="MFB9202169.1"/>
    </source>
</evidence>